<dbReference type="InterPro" id="IPR002686">
    <property type="entry name" value="Transposase_17"/>
</dbReference>
<accession>A0ABT7LGP6</accession>
<dbReference type="NCBIfam" id="NF047646">
    <property type="entry name" value="REP_Tyr_transpos"/>
    <property type="match status" value="1"/>
</dbReference>
<comment type="caution">
    <text evidence="2">The sequence shown here is derived from an EMBL/GenBank/DDBJ whole genome shotgun (WGS) entry which is preliminary data.</text>
</comment>
<dbReference type="Pfam" id="PF01797">
    <property type="entry name" value="Y1_Tnp"/>
    <property type="match status" value="1"/>
</dbReference>
<gene>
    <name evidence="2" type="ORF">QRD43_08910</name>
</gene>
<proteinExistence type="predicted"/>
<dbReference type="InterPro" id="IPR036515">
    <property type="entry name" value="Transposase_17_sf"/>
</dbReference>
<organism evidence="2 3">
    <name type="scientific">Roseateles subflavus</name>
    <dbReference type="NCBI Taxonomy" id="3053353"/>
    <lineage>
        <taxon>Bacteria</taxon>
        <taxon>Pseudomonadati</taxon>
        <taxon>Pseudomonadota</taxon>
        <taxon>Betaproteobacteria</taxon>
        <taxon>Burkholderiales</taxon>
        <taxon>Sphaerotilaceae</taxon>
        <taxon>Roseateles</taxon>
    </lineage>
</organism>
<dbReference type="PANTHER" id="PTHR34322:SF2">
    <property type="entry name" value="TRANSPOSASE IS200-LIKE DOMAIN-CONTAINING PROTEIN"/>
    <property type="match status" value="1"/>
</dbReference>
<reference evidence="2 3" key="1">
    <citation type="submission" date="2023-06" db="EMBL/GenBank/DDBJ databases">
        <title>Pelomonas sp. APW6 16S ribosomal RNA gene genome sequencing and assembly.</title>
        <authorList>
            <person name="Woo H."/>
        </authorList>
    </citation>
    <scope>NUCLEOTIDE SEQUENCE [LARGE SCALE GENOMIC DNA]</scope>
    <source>
        <strain evidence="2 3">APW6</strain>
    </source>
</reference>
<dbReference type="Proteomes" id="UP001238603">
    <property type="component" value="Unassembled WGS sequence"/>
</dbReference>
<dbReference type="Gene3D" id="3.30.70.1290">
    <property type="entry name" value="Transposase IS200-like"/>
    <property type="match status" value="1"/>
</dbReference>
<evidence type="ECO:0000259" key="1">
    <source>
        <dbReference type="SMART" id="SM01321"/>
    </source>
</evidence>
<dbReference type="PANTHER" id="PTHR34322">
    <property type="entry name" value="TRANSPOSASE, Y1_TNP DOMAIN-CONTAINING"/>
    <property type="match status" value="1"/>
</dbReference>
<protein>
    <submittedName>
        <fullName evidence="2">Transposase</fullName>
    </submittedName>
</protein>
<dbReference type="SMART" id="SM01321">
    <property type="entry name" value="Y1_Tnp"/>
    <property type="match status" value="1"/>
</dbReference>
<sequence length="294" mass="33607">MTRPLRIEFPGAIYHVTSRGDRREPIFDDDVDRDRLLAIVAQTLQRCDAQMLAYCLMGNHYHFVLYTRRANLSALMQQLNGIYTQAYNRRHAKVGHLFQGRFKAILVDRDSYLLEVCRYVELNPVRAGMVESPGDWQWSSYRAHCLQCDAPCWLNVDGLHGYLLGKEASTMALRRRAVRRYVELVAAPQGRSLWEQALRQKIYLGDDAFVARMQARAGTGAALDRSNDVAKVQRQQQDARTLQQYLAVSTTREEALWLAHAKSAMTMTRIGRELGLTTARVSQLIKKHGERIGP</sequence>
<feature type="domain" description="Transposase IS200-like" evidence="1">
    <location>
        <begin position="9"/>
        <end position="123"/>
    </location>
</feature>
<evidence type="ECO:0000313" key="2">
    <source>
        <dbReference type="EMBL" id="MDL5032027.1"/>
    </source>
</evidence>
<dbReference type="SUPFAM" id="SSF143422">
    <property type="entry name" value="Transposase IS200-like"/>
    <property type="match status" value="1"/>
</dbReference>
<keyword evidence="3" id="KW-1185">Reference proteome</keyword>
<dbReference type="RefSeq" id="WP_285982130.1">
    <property type="nucleotide sequence ID" value="NZ_JASVDS010000002.1"/>
</dbReference>
<dbReference type="EMBL" id="JASVDS010000002">
    <property type="protein sequence ID" value="MDL5032027.1"/>
    <property type="molecule type" value="Genomic_DNA"/>
</dbReference>
<evidence type="ECO:0000313" key="3">
    <source>
        <dbReference type="Proteomes" id="UP001238603"/>
    </source>
</evidence>
<name>A0ABT7LGP6_9BURK</name>